<dbReference type="SUPFAM" id="SSF52799">
    <property type="entry name" value="(Phosphotyrosine protein) phosphatases II"/>
    <property type="match status" value="1"/>
</dbReference>
<feature type="domain" description="Phosphatase tensin-type" evidence="6">
    <location>
        <begin position="831"/>
        <end position="1068"/>
    </location>
</feature>
<dbReference type="InterPro" id="IPR029023">
    <property type="entry name" value="Tensin_phosphatase"/>
</dbReference>
<feature type="transmembrane region" description="Helical" evidence="4">
    <location>
        <begin position="6"/>
        <end position="29"/>
    </location>
</feature>
<name>A0ABQ0LFX0_MYCCL</name>
<feature type="transmembrane region" description="Helical" evidence="4">
    <location>
        <begin position="158"/>
        <end position="178"/>
    </location>
</feature>
<feature type="transmembrane region" description="Helical" evidence="4">
    <location>
        <begin position="496"/>
        <end position="515"/>
    </location>
</feature>
<proteinExistence type="predicted"/>
<feature type="transmembrane region" description="Helical" evidence="4">
    <location>
        <begin position="791"/>
        <end position="812"/>
    </location>
</feature>
<feature type="transmembrane region" description="Helical" evidence="4">
    <location>
        <begin position="577"/>
        <end position="598"/>
    </location>
</feature>
<feature type="transmembrane region" description="Helical" evidence="4">
    <location>
        <begin position="427"/>
        <end position="448"/>
    </location>
</feature>
<dbReference type="EMBL" id="DF846055">
    <property type="protein sequence ID" value="GAT49951.1"/>
    <property type="molecule type" value="Genomic_DNA"/>
</dbReference>
<keyword evidence="4" id="KW-0812">Transmembrane</keyword>
<feature type="domain" description="Tyrosine specific protein phosphatases" evidence="5">
    <location>
        <begin position="917"/>
        <end position="994"/>
    </location>
</feature>
<evidence type="ECO:0000313" key="8">
    <source>
        <dbReference type="Proteomes" id="UP000815677"/>
    </source>
</evidence>
<dbReference type="InterPro" id="IPR016130">
    <property type="entry name" value="Tyr_Pase_AS"/>
</dbReference>
<accession>A0ABQ0LFX0</accession>
<dbReference type="PROSITE" id="PS50056">
    <property type="entry name" value="TYR_PHOSPHATASE_2"/>
    <property type="match status" value="1"/>
</dbReference>
<feature type="transmembrane region" description="Helical" evidence="4">
    <location>
        <begin position="536"/>
        <end position="557"/>
    </location>
</feature>
<sequence>MLPYAFKVVWFTATLLGTILSCTGLIALGQCLEIHWAAWGLSLSLVALEGMVCLGFIWDMDPFKMPRKFCVAQSVIIHCASYVLIGFVVALFIAATEHILKPKRWAKIQRAFQWRTRYIIPVVLYPAGMAAIQLSLVFTHDAIQPVDGLYCAPSDPLWIRLTGEILPFSVLIPLAYLAGISFRAARRTIAHVNRAQKDENEIRRRMRREHERVAAAAAVAQLDPRNSTTSSLASSSFPTFAAFSQIESKPGQSEEVDISLVGQDSTAPTSQTGHERNDSQAELTDGLDTIKDGNDEEIDDVGTFRLSYRGSSTTPNPPSRVSHVAHIPTQTSTIYYLITMQICIPLGLFMQSISTIHDIATHRKTPSPFGTADVVMLGTPWSFALTTLGLPMLCTPSRPATAGRSPQTNKPTASARMVGMLPYALKLVWFIGCLTGGIASSLGLVALGQASEVQWFAYGVALSVGAMELAFCLGMIWEMDPFRMPRAFCVAQSVIINLSSYFAVGFAVATLFAATEHILRPRTWGNIRTSFQWRRIYFIPAVLYPCCMAAIQFSFVFSYDAIQPAEGIYCGPTRPLWIRLTGEALPLSVLIPLAYLTFTSIRAVTRTMAHINRAQKDGDELHRRMRLENARVRVAEEAEQQESSVETTSFPTFAPLGELEDKTLVRPRIDVVSVGESSSGPMSATDLGHNDSELNVAVEVVKDDDDEALNDEGTSTSTFRLGYAEGNVPRRNSRRLSESTVRKITAQTSTIYYLILLQVFAPFILFIQCITTVRDMIAQRSTPSPFGTVDVIVLLTAWGLATLGATPSLLFLPATMVDFVRRIVSGNKARFKDTNLNLELDLVYLTPRVIIMGYPADGLESFYRNNRADAKRFLESRHGKNFWVFNFCPIRENSYDAAFFEGRVSRYPFPDHHAPPLAFMPLVAREIANWLDGAPERVAVLHCKAGKGRSGTMACTYLLSLERPPKPKAQHIAEATEWAQIHAEDMLQSVEHVEDASTSASIPPDTAATATPSSDITANSDDAVKAILELHTSKRMKPAGANEKPKQGVSIPSQRRWLHYWALLLAHAAPVDLWAEPPIPAQRRPKIRLTRVTVRIREAGSFRMRFLRAASALIDRTGRGKTGSIEAGGKMMWISLARYDDAFVGLAERWERHTRDPSGNMGQLRADAAKLDGESLRDVFDDRGQWDKEKMVRSFARMGALGEDSVQKTVDEEGKLWTYSLSPLTDNGWVNIRAALEKTNDGSQTDDLEVDVPASEANSIHDVTQSAQGRGIVLNATREVRVKIYMGQIFIGWAWLVPAFHMDQPCPTNNTTPPPPTKFTLTRKQMDFPIGLGSALVDVEIEMEWVRPSEGARVQPPQRKEQSLEPDDVGFAAKLEAVAEGGVGGAAEAKQAADD</sequence>
<evidence type="ECO:0000256" key="3">
    <source>
        <dbReference type="SAM" id="MobiDB-lite"/>
    </source>
</evidence>
<dbReference type="PANTHER" id="PTHR12305:SF81">
    <property type="entry name" value="PHOSPHATIDYLINOSITOL 3,4,5-TRISPHOSPHATE 3-PHOSPHATASE AND DUAL-SPECIFICITY PROTEIN PHOSPHATASE PTEN"/>
    <property type="match status" value="1"/>
</dbReference>
<keyword evidence="8" id="KW-1185">Reference proteome</keyword>
<dbReference type="PROSITE" id="PS51181">
    <property type="entry name" value="PPASE_TENSIN"/>
    <property type="match status" value="1"/>
</dbReference>
<organism evidence="7 8">
    <name type="scientific">Mycena chlorophos</name>
    <name type="common">Agaric fungus</name>
    <name type="synonym">Agaricus chlorophos</name>
    <dbReference type="NCBI Taxonomy" id="658473"/>
    <lineage>
        <taxon>Eukaryota</taxon>
        <taxon>Fungi</taxon>
        <taxon>Dikarya</taxon>
        <taxon>Basidiomycota</taxon>
        <taxon>Agaricomycotina</taxon>
        <taxon>Agaricomycetes</taxon>
        <taxon>Agaricomycetidae</taxon>
        <taxon>Agaricales</taxon>
        <taxon>Marasmiineae</taxon>
        <taxon>Mycenaceae</taxon>
        <taxon>Mycena</taxon>
    </lineage>
</organism>
<dbReference type="EC" id="3.1.3.67" evidence="1"/>
<keyword evidence="4" id="KW-0472">Membrane</keyword>
<feature type="transmembrane region" description="Helical" evidence="4">
    <location>
        <begin position="751"/>
        <end position="771"/>
    </location>
</feature>
<keyword evidence="4" id="KW-1133">Transmembrane helix</keyword>
<evidence type="ECO:0000256" key="4">
    <source>
        <dbReference type="SAM" id="Phobius"/>
    </source>
</evidence>
<feature type="transmembrane region" description="Helical" evidence="4">
    <location>
        <begin position="116"/>
        <end position="138"/>
    </location>
</feature>
<dbReference type="Gene3D" id="3.90.190.10">
    <property type="entry name" value="Protein tyrosine phosphatase superfamily"/>
    <property type="match status" value="1"/>
</dbReference>
<feature type="transmembrane region" description="Helical" evidence="4">
    <location>
        <begin position="36"/>
        <end position="58"/>
    </location>
</feature>
<feature type="region of interest" description="Disordered" evidence="3">
    <location>
        <begin position="994"/>
        <end position="1017"/>
    </location>
</feature>
<evidence type="ECO:0000259" key="5">
    <source>
        <dbReference type="PROSITE" id="PS50056"/>
    </source>
</evidence>
<feature type="transmembrane region" description="Helical" evidence="4">
    <location>
        <begin position="334"/>
        <end position="353"/>
    </location>
</feature>
<dbReference type="PROSITE" id="PS51257">
    <property type="entry name" value="PROKAR_LIPOPROTEIN"/>
    <property type="match status" value="1"/>
</dbReference>
<evidence type="ECO:0000256" key="2">
    <source>
        <dbReference type="ARBA" id="ARBA00022801"/>
    </source>
</evidence>
<feature type="transmembrane region" description="Helical" evidence="4">
    <location>
        <begin position="455"/>
        <end position="476"/>
    </location>
</feature>
<dbReference type="PROSITE" id="PS00383">
    <property type="entry name" value="TYR_PHOSPHATASE_1"/>
    <property type="match status" value="1"/>
</dbReference>
<gene>
    <name evidence="7" type="ORF">MCHLO_07235</name>
</gene>
<dbReference type="InterPro" id="IPR000387">
    <property type="entry name" value="Tyr_Pase_dom"/>
</dbReference>
<evidence type="ECO:0000256" key="1">
    <source>
        <dbReference type="ARBA" id="ARBA00013015"/>
    </source>
</evidence>
<evidence type="ECO:0000259" key="6">
    <source>
        <dbReference type="PROSITE" id="PS51181"/>
    </source>
</evidence>
<dbReference type="Proteomes" id="UP000815677">
    <property type="component" value="Unassembled WGS sequence"/>
</dbReference>
<evidence type="ECO:0000313" key="7">
    <source>
        <dbReference type="EMBL" id="GAT49951.1"/>
    </source>
</evidence>
<dbReference type="InterPro" id="IPR029021">
    <property type="entry name" value="Prot-tyrosine_phosphatase-like"/>
</dbReference>
<protein>
    <recommendedName>
        <fullName evidence="1">phosphatidylinositol-3,4,5-trisphosphate 3-phosphatase</fullName>
        <ecNumber evidence="1">3.1.3.67</ecNumber>
    </recommendedName>
</protein>
<keyword evidence="2" id="KW-0378">Hydrolase</keyword>
<dbReference type="InterPro" id="IPR051281">
    <property type="entry name" value="Dual-spec_lipid-protein_phosph"/>
</dbReference>
<feature type="compositionally biased region" description="Polar residues" evidence="3">
    <location>
        <begin position="1008"/>
        <end position="1017"/>
    </location>
</feature>
<reference evidence="7" key="1">
    <citation type="submission" date="2014-09" db="EMBL/GenBank/DDBJ databases">
        <title>Genome sequence of the luminous mushroom Mycena chlorophos for searching fungal bioluminescence genes.</title>
        <authorList>
            <person name="Tanaka Y."/>
            <person name="Kasuga D."/>
            <person name="Oba Y."/>
            <person name="Hase S."/>
            <person name="Sato K."/>
            <person name="Oba Y."/>
            <person name="Sakakibara Y."/>
        </authorList>
    </citation>
    <scope>NUCLEOTIDE SEQUENCE</scope>
</reference>
<feature type="transmembrane region" description="Helical" evidence="4">
    <location>
        <begin position="70"/>
        <end position="95"/>
    </location>
</feature>
<dbReference type="PANTHER" id="PTHR12305">
    <property type="entry name" value="PHOSPHATASE WITH HOMOLOGY TO TENSIN"/>
    <property type="match status" value="1"/>
</dbReference>